<dbReference type="AlphaFoldDB" id="A0A1R3GGP5"/>
<proteinExistence type="predicted"/>
<reference evidence="2" key="1">
    <citation type="submission" date="2013-09" db="EMBL/GenBank/DDBJ databases">
        <title>Corchorus olitorius genome sequencing.</title>
        <authorList>
            <person name="Alam M."/>
            <person name="Haque M.S."/>
            <person name="Islam M.S."/>
            <person name="Emdad E.M."/>
            <person name="Islam M.M."/>
            <person name="Ahmed B."/>
            <person name="Halim A."/>
            <person name="Hossen Q.M.M."/>
            <person name="Hossain M.Z."/>
            <person name="Ahmed R."/>
            <person name="Khan M.M."/>
            <person name="Islam R."/>
            <person name="Rashid M.M."/>
            <person name="Khan S.A."/>
            <person name="Rahman M.S."/>
            <person name="Alam M."/>
            <person name="Yahiya A.S."/>
            <person name="Khan M.S."/>
            <person name="Azam M.S."/>
            <person name="Haque T."/>
            <person name="Lashkar M.Z.H."/>
            <person name="Akhand A.I."/>
            <person name="Morshed G."/>
            <person name="Roy S."/>
            <person name="Uddin K.S."/>
            <person name="Rabeya T."/>
            <person name="Hossain A.S."/>
            <person name="Chowdhury A."/>
            <person name="Snigdha A.R."/>
            <person name="Mortoza M.S."/>
            <person name="Matin S.A."/>
            <person name="Hoque S.M.E."/>
            <person name="Islam M.K."/>
            <person name="Roy D.K."/>
            <person name="Haider R."/>
            <person name="Moosa M.M."/>
            <person name="Elias S.M."/>
            <person name="Hasan A.M."/>
            <person name="Jahan S."/>
            <person name="Shafiuddin M."/>
            <person name="Mahmood N."/>
            <person name="Shommy N.S."/>
        </authorList>
    </citation>
    <scope>NUCLEOTIDE SEQUENCE [LARGE SCALE GENOMIC DNA]</scope>
    <source>
        <strain evidence="2">cv. O-4</strain>
    </source>
</reference>
<organism evidence="1 2">
    <name type="scientific">Corchorus olitorius</name>
    <dbReference type="NCBI Taxonomy" id="93759"/>
    <lineage>
        <taxon>Eukaryota</taxon>
        <taxon>Viridiplantae</taxon>
        <taxon>Streptophyta</taxon>
        <taxon>Embryophyta</taxon>
        <taxon>Tracheophyta</taxon>
        <taxon>Spermatophyta</taxon>
        <taxon>Magnoliopsida</taxon>
        <taxon>eudicotyledons</taxon>
        <taxon>Gunneridae</taxon>
        <taxon>Pentapetalae</taxon>
        <taxon>rosids</taxon>
        <taxon>malvids</taxon>
        <taxon>Malvales</taxon>
        <taxon>Malvaceae</taxon>
        <taxon>Grewioideae</taxon>
        <taxon>Apeibeae</taxon>
        <taxon>Corchorus</taxon>
    </lineage>
</organism>
<dbReference type="Proteomes" id="UP000187203">
    <property type="component" value="Unassembled WGS sequence"/>
</dbReference>
<accession>A0A1R3GGP5</accession>
<keyword evidence="2" id="KW-1185">Reference proteome</keyword>
<name>A0A1R3GGP5_9ROSI</name>
<comment type="caution">
    <text evidence="1">The sequence shown here is derived from an EMBL/GenBank/DDBJ whole genome shotgun (WGS) entry which is preliminary data.</text>
</comment>
<protein>
    <submittedName>
        <fullName evidence="1">Uncharacterized protein</fullName>
    </submittedName>
</protein>
<evidence type="ECO:0000313" key="1">
    <source>
        <dbReference type="EMBL" id="OMO57278.1"/>
    </source>
</evidence>
<dbReference type="EMBL" id="AWUE01022602">
    <property type="protein sequence ID" value="OMO57278.1"/>
    <property type="molecule type" value="Genomic_DNA"/>
</dbReference>
<gene>
    <name evidence="1" type="ORF">COLO4_35453</name>
</gene>
<sequence length="29" mass="3224">MTPLKCLASPWWLPHGTSSDMTCIYKGAQ</sequence>
<evidence type="ECO:0000313" key="2">
    <source>
        <dbReference type="Proteomes" id="UP000187203"/>
    </source>
</evidence>